<reference evidence="7" key="3">
    <citation type="submission" date="2016-01" db="EMBL/GenBank/DDBJ databases">
        <title>Whole genome sequencing of Bhargavaea cecembensis T14.</title>
        <authorList>
            <person name="Hong K.W."/>
        </authorList>
    </citation>
    <scope>NUCLEOTIDE SEQUENCE [LARGE SCALE GENOMIC DNA]</scope>
    <source>
        <strain evidence="7">M19</strain>
    </source>
</reference>
<evidence type="ECO:0000313" key="7">
    <source>
        <dbReference type="Proteomes" id="UP000076510"/>
    </source>
</evidence>
<reference evidence="3" key="2">
    <citation type="submission" date="2015-07" db="EMBL/GenBank/DDBJ databases">
        <title>MeaNS - Measles Nucleotide Surveillance Program.</title>
        <authorList>
            <person name="Tran T."/>
            <person name="Druce J."/>
        </authorList>
    </citation>
    <scope>NUCLEOTIDE SEQUENCE</scope>
    <source>
        <strain evidence="3">JCM 11544</strain>
    </source>
</reference>
<sequence length="98" mass="11197">MWIVYISIAIVVIAIIMLGVSIVRTLKTTKPVINRMNEQVESIQGRMNKLTDESSQLQATQQEIQKDIEFKKDSITMTVEEAKDLPRSIKSLFKNMKA</sequence>
<keyword evidence="6" id="KW-1185">Reference proteome</keyword>
<evidence type="ECO:0000313" key="4">
    <source>
        <dbReference type="EMBL" id="KZE45376.1"/>
    </source>
</evidence>
<comment type="caution">
    <text evidence="4">The sequence shown here is derived from an EMBL/GenBank/DDBJ whole genome shotgun (WGS) entry which is preliminary data.</text>
</comment>
<evidence type="ECO:0000313" key="3">
    <source>
        <dbReference type="EMBL" id="KON91759.1"/>
    </source>
</evidence>
<dbReference type="PANTHER" id="PTHR40070">
    <property type="entry name" value="UPF0478 PROTEIN YTXG"/>
    <property type="match status" value="1"/>
</dbReference>
<name>A0A0J5VDY2_9BACI</name>
<dbReference type="EMBL" id="VTEQ01000001">
    <property type="protein sequence ID" value="TYS56208.1"/>
    <property type="molecule type" value="Genomic_DNA"/>
</dbReference>
<reference evidence="6" key="1">
    <citation type="submission" date="2015-07" db="EMBL/GenBank/DDBJ databases">
        <title>Fjat-14235 jcm11544.</title>
        <authorList>
            <person name="Liu B."/>
            <person name="Wang J."/>
            <person name="Zhu Y."/>
            <person name="Liu G."/>
            <person name="Chen Q."/>
            <person name="Chen Z."/>
            <person name="Lan J."/>
            <person name="Che J."/>
            <person name="Ge C."/>
            <person name="Shi H."/>
            <person name="Pan Z."/>
            <person name="Liu X."/>
        </authorList>
    </citation>
    <scope>NUCLEOTIDE SEQUENCE [LARGE SCALE GENOMIC DNA]</scope>
    <source>
        <strain evidence="6">JCM 11544</strain>
    </source>
</reference>
<keyword evidence="2" id="KW-0812">Transmembrane</keyword>
<dbReference type="PATRIC" id="fig|189381.11.peg.95"/>
<reference evidence="4" key="4">
    <citation type="submission" date="2016-01" db="EMBL/GenBank/DDBJ databases">
        <authorList>
            <person name="McClelland M."/>
            <person name="Jain A."/>
            <person name="Saraogi P."/>
            <person name="Mendelson R."/>
            <person name="Westerman R."/>
            <person name="SanMiguel P."/>
            <person name="Csonka L."/>
        </authorList>
    </citation>
    <scope>NUCLEOTIDE SEQUENCE</scope>
    <source>
        <strain evidence="4">M19</strain>
    </source>
</reference>
<dbReference type="Proteomes" id="UP000076510">
    <property type="component" value="Unassembled WGS sequence"/>
</dbReference>
<dbReference type="AlphaFoldDB" id="A0A0J5VDY2"/>
<dbReference type="Proteomes" id="UP000037405">
    <property type="component" value="Unassembled WGS sequence"/>
</dbReference>
<dbReference type="EMBL" id="LGUE01000001">
    <property type="protein sequence ID" value="KON91759.1"/>
    <property type="molecule type" value="Genomic_DNA"/>
</dbReference>
<proteinExistence type="predicted"/>
<accession>A0A0J5VDY2</accession>
<evidence type="ECO:0000313" key="8">
    <source>
        <dbReference type="Proteomes" id="UP000322997"/>
    </source>
</evidence>
<protein>
    <submittedName>
        <fullName evidence="5">DUF948 domain-containing protein</fullName>
    </submittedName>
</protein>
<dbReference type="EMBL" id="LQQY01000034">
    <property type="protein sequence ID" value="KZE45376.1"/>
    <property type="molecule type" value="Genomic_DNA"/>
</dbReference>
<dbReference type="OrthoDB" id="2969233at2"/>
<dbReference type="Pfam" id="PF06103">
    <property type="entry name" value="DUF948"/>
    <property type="match status" value="1"/>
</dbReference>
<dbReference type="PANTHER" id="PTHR40070:SF1">
    <property type="entry name" value="UPF0478 PROTEIN YTXG"/>
    <property type="match status" value="1"/>
</dbReference>
<dbReference type="RefSeq" id="WP_048003742.1">
    <property type="nucleotide sequence ID" value="NZ_BSED01000002.1"/>
</dbReference>
<keyword evidence="2" id="KW-1133">Transmembrane helix</keyword>
<keyword evidence="1" id="KW-0175">Coiled coil</keyword>
<keyword evidence="2" id="KW-0472">Membrane</keyword>
<gene>
    <name evidence="3" type="ORF">AF331_04505</name>
    <name evidence="4" type="ORF">AV649_04055</name>
    <name evidence="5" type="ORF">FZC83_01145</name>
</gene>
<organism evidence="4 7">
    <name type="scientific">Rossellomorea marisflavi</name>
    <dbReference type="NCBI Taxonomy" id="189381"/>
    <lineage>
        <taxon>Bacteria</taxon>
        <taxon>Bacillati</taxon>
        <taxon>Bacillota</taxon>
        <taxon>Bacilli</taxon>
        <taxon>Bacillales</taxon>
        <taxon>Bacillaceae</taxon>
        <taxon>Rossellomorea</taxon>
    </lineage>
</organism>
<evidence type="ECO:0000313" key="5">
    <source>
        <dbReference type="EMBL" id="TYS56208.1"/>
    </source>
</evidence>
<reference evidence="5 8" key="5">
    <citation type="submission" date="2019-08" db="EMBL/GenBank/DDBJ databases">
        <title>Bacillus genomes from the desert of Cuatro Cienegas, Coahuila.</title>
        <authorList>
            <person name="Olmedo-Alvarez G."/>
        </authorList>
    </citation>
    <scope>NUCLEOTIDE SEQUENCE [LARGE SCALE GENOMIC DNA]</scope>
    <source>
        <strain evidence="5 8">CH108_3D</strain>
    </source>
</reference>
<dbReference type="Proteomes" id="UP000322997">
    <property type="component" value="Unassembled WGS sequence"/>
</dbReference>
<feature type="coiled-coil region" evidence="1">
    <location>
        <begin position="33"/>
        <end position="67"/>
    </location>
</feature>
<evidence type="ECO:0000313" key="6">
    <source>
        <dbReference type="Proteomes" id="UP000037405"/>
    </source>
</evidence>
<feature type="transmembrane region" description="Helical" evidence="2">
    <location>
        <begin position="6"/>
        <end position="26"/>
    </location>
</feature>
<evidence type="ECO:0000256" key="2">
    <source>
        <dbReference type="SAM" id="Phobius"/>
    </source>
</evidence>
<dbReference type="InterPro" id="IPR009293">
    <property type="entry name" value="UPF0478"/>
</dbReference>
<evidence type="ECO:0000256" key="1">
    <source>
        <dbReference type="SAM" id="Coils"/>
    </source>
</evidence>
<dbReference type="STRING" id="189381.GCA_900166615_03389"/>